<evidence type="ECO:0000313" key="3">
    <source>
        <dbReference type="Proteomes" id="UP001165082"/>
    </source>
</evidence>
<proteinExistence type="predicted"/>
<sequence length="157" mass="17263">MIRHLLQLHAWVLDLTTALGNEHVLKEAMEDAFAVWEEGSKEGEEVGSAISGGIFTQRSVSMVKSVLSGWQMAIKITFASQRVLLWKWKQQGGWAGLDDLSRRDQSVWTGKLSSGPCAELFVVRSRVGYLSAGWGGRELLRVEGTPGEIGEAFQSGQ</sequence>
<dbReference type="OrthoDB" id="10626167at2759"/>
<feature type="chain" id="PRO_5040770960" evidence="1">
    <location>
        <begin position="21"/>
        <end position="157"/>
    </location>
</feature>
<evidence type="ECO:0000313" key="2">
    <source>
        <dbReference type="EMBL" id="GMH55801.1"/>
    </source>
</evidence>
<keyword evidence="3" id="KW-1185">Reference proteome</keyword>
<feature type="signal peptide" evidence="1">
    <location>
        <begin position="1"/>
        <end position="20"/>
    </location>
</feature>
<name>A0A9W6ZP46_9STRA</name>
<organism evidence="2 3">
    <name type="scientific">Triparma retinervis</name>
    <dbReference type="NCBI Taxonomy" id="2557542"/>
    <lineage>
        <taxon>Eukaryota</taxon>
        <taxon>Sar</taxon>
        <taxon>Stramenopiles</taxon>
        <taxon>Ochrophyta</taxon>
        <taxon>Bolidophyceae</taxon>
        <taxon>Parmales</taxon>
        <taxon>Triparmaceae</taxon>
        <taxon>Triparma</taxon>
    </lineage>
</organism>
<reference evidence="2" key="1">
    <citation type="submission" date="2022-07" db="EMBL/GenBank/DDBJ databases">
        <title>Genome analysis of Parmales, a sister group of diatoms, reveals the evolutionary specialization of diatoms from phago-mixotrophs to photoautotrophs.</title>
        <authorList>
            <person name="Ban H."/>
            <person name="Sato S."/>
            <person name="Yoshikawa S."/>
            <person name="Kazumasa Y."/>
            <person name="Nakamura Y."/>
            <person name="Ichinomiya M."/>
            <person name="Saitoh K."/>
            <person name="Sato N."/>
            <person name="Blanc-Mathieu R."/>
            <person name="Endo H."/>
            <person name="Kuwata A."/>
            <person name="Ogata H."/>
        </authorList>
    </citation>
    <scope>NUCLEOTIDE SEQUENCE</scope>
</reference>
<feature type="non-terminal residue" evidence="2">
    <location>
        <position position="157"/>
    </location>
</feature>
<evidence type="ECO:0000256" key="1">
    <source>
        <dbReference type="SAM" id="SignalP"/>
    </source>
</evidence>
<dbReference type="Proteomes" id="UP001165082">
    <property type="component" value="Unassembled WGS sequence"/>
</dbReference>
<dbReference type="AlphaFoldDB" id="A0A9W6ZP46"/>
<protein>
    <submittedName>
        <fullName evidence="2">Uncharacterized protein</fullName>
    </submittedName>
</protein>
<comment type="caution">
    <text evidence="2">The sequence shown here is derived from an EMBL/GenBank/DDBJ whole genome shotgun (WGS) entry which is preliminary data.</text>
</comment>
<keyword evidence="1" id="KW-0732">Signal</keyword>
<gene>
    <name evidence="2" type="ORF">TrRE_jg8084</name>
</gene>
<dbReference type="EMBL" id="BRXZ01002158">
    <property type="protein sequence ID" value="GMH55801.1"/>
    <property type="molecule type" value="Genomic_DNA"/>
</dbReference>
<accession>A0A9W6ZP46</accession>